<sequence length="118" mass="13728">MTTYKRNKKSPKSLSRMIIGTLLLIGVGTCSLYTVEQYNNPELHGKWISTETLEEIVFNEDGTVTLNEAIYIPKFQVTAPNKMLYTVEDKEFETYYELDGRSLYWGISKEQAEIFKRK</sequence>
<dbReference type="AlphaFoldDB" id="A0A926IGJ0"/>
<protein>
    <recommendedName>
        <fullName evidence="3">DUF5640 domain-containing protein</fullName>
    </recommendedName>
</protein>
<keyword evidence="2" id="KW-1185">Reference proteome</keyword>
<accession>A0A926IGJ0</accession>
<proteinExistence type="predicted"/>
<dbReference type="EMBL" id="JACRSY010000062">
    <property type="protein sequence ID" value="MBC8581586.1"/>
    <property type="molecule type" value="Genomic_DNA"/>
</dbReference>
<comment type="caution">
    <text evidence="1">The sequence shown here is derived from an EMBL/GenBank/DDBJ whole genome shotgun (WGS) entry which is preliminary data.</text>
</comment>
<evidence type="ECO:0000313" key="2">
    <source>
        <dbReference type="Proteomes" id="UP000655830"/>
    </source>
</evidence>
<dbReference type="RefSeq" id="WP_249334589.1">
    <property type="nucleotide sequence ID" value="NZ_JACRSY010000062.1"/>
</dbReference>
<gene>
    <name evidence="1" type="ORF">H8718_19050</name>
</gene>
<evidence type="ECO:0008006" key="3">
    <source>
        <dbReference type="Google" id="ProtNLM"/>
    </source>
</evidence>
<reference evidence="1" key="1">
    <citation type="submission" date="2020-08" db="EMBL/GenBank/DDBJ databases">
        <title>Genome public.</title>
        <authorList>
            <person name="Liu C."/>
            <person name="Sun Q."/>
        </authorList>
    </citation>
    <scope>NUCLEOTIDE SEQUENCE</scope>
    <source>
        <strain evidence="1">NSJ-12</strain>
    </source>
</reference>
<evidence type="ECO:0000313" key="1">
    <source>
        <dbReference type="EMBL" id="MBC8581586.1"/>
    </source>
</evidence>
<name>A0A926IGJ0_9FIRM</name>
<organism evidence="1 2">
    <name type="scientific">Zhenhengia yiwuensis</name>
    <dbReference type="NCBI Taxonomy" id="2763666"/>
    <lineage>
        <taxon>Bacteria</taxon>
        <taxon>Bacillati</taxon>
        <taxon>Bacillota</taxon>
        <taxon>Clostridia</taxon>
        <taxon>Lachnospirales</taxon>
        <taxon>Lachnospiraceae</taxon>
        <taxon>Zhenhengia</taxon>
    </lineage>
</organism>
<dbReference type="Proteomes" id="UP000655830">
    <property type="component" value="Unassembled WGS sequence"/>
</dbReference>